<reference evidence="2 3" key="1">
    <citation type="submission" date="2023-05" db="EMBL/GenBank/DDBJ databases">
        <title>Chelatococcus sp. nov., a moderately thermophilic bacterium isolated from hot spring microbial mat.</title>
        <authorList>
            <person name="Hu C.-J."/>
            <person name="Li W.-J."/>
        </authorList>
    </citation>
    <scope>NUCLEOTIDE SEQUENCE [LARGE SCALE GENOMIC DNA]</scope>
    <source>
        <strain evidence="2 3">SYSU G07232</strain>
    </source>
</reference>
<accession>A0ABT7ACE1</accession>
<dbReference type="SUPFAM" id="SSF52096">
    <property type="entry name" value="ClpP/crotonase"/>
    <property type="match status" value="1"/>
</dbReference>
<sequence>MRLHAGSSCCWIACTARLLLALAVLGGAWPATAGDMRFRLEPINDRALCSPDCPFVLMAEGQITLETAEALQSFLRRELAARPANLVFIDSPGGSVAGAVKLGAVFRGLGTTVVVARPLNAPAGRTGTRFLAARCYSSCVYALMGGADRVIPRGSRVGVHRMHRLAFEPATARAGIAAYVEFASRAEVDALSRYAREMGVDPGLIMLAEKFSPGRLRVLSPREIRRFHLARERL</sequence>
<keyword evidence="1" id="KW-0732">Signal</keyword>
<name>A0ABT7ACE1_9HYPH</name>
<evidence type="ECO:0000313" key="2">
    <source>
        <dbReference type="EMBL" id="MDJ1156745.1"/>
    </source>
</evidence>
<dbReference type="Proteomes" id="UP001321492">
    <property type="component" value="Unassembled WGS sequence"/>
</dbReference>
<comment type="caution">
    <text evidence="2">The sequence shown here is derived from an EMBL/GenBank/DDBJ whole genome shotgun (WGS) entry which is preliminary data.</text>
</comment>
<dbReference type="InterPro" id="IPR029045">
    <property type="entry name" value="ClpP/crotonase-like_dom_sf"/>
</dbReference>
<proteinExistence type="predicted"/>
<gene>
    <name evidence="2" type="ORF">QNA08_00590</name>
</gene>
<evidence type="ECO:0000313" key="3">
    <source>
        <dbReference type="Proteomes" id="UP001321492"/>
    </source>
</evidence>
<dbReference type="Gene3D" id="3.90.226.10">
    <property type="entry name" value="2-enoyl-CoA Hydratase, Chain A, domain 1"/>
    <property type="match status" value="1"/>
</dbReference>
<protein>
    <recommendedName>
        <fullName evidence="4">Periplasmic protein-like protein</fullName>
    </recommendedName>
</protein>
<evidence type="ECO:0000256" key="1">
    <source>
        <dbReference type="SAM" id="SignalP"/>
    </source>
</evidence>
<dbReference type="EMBL" id="JASJEV010000001">
    <property type="protein sequence ID" value="MDJ1156745.1"/>
    <property type="molecule type" value="Genomic_DNA"/>
</dbReference>
<feature type="chain" id="PRO_5047492230" description="Periplasmic protein-like protein" evidence="1">
    <location>
        <begin position="34"/>
        <end position="234"/>
    </location>
</feature>
<organism evidence="2 3">
    <name type="scientific">Chelatococcus albus</name>
    <dbReference type="NCBI Taxonomy" id="3047466"/>
    <lineage>
        <taxon>Bacteria</taxon>
        <taxon>Pseudomonadati</taxon>
        <taxon>Pseudomonadota</taxon>
        <taxon>Alphaproteobacteria</taxon>
        <taxon>Hyphomicrobiales</taxon>
        <taxon>Chelatococcaceae</taxon>
        <taxon>Chelatococcus</taxon>
    </lineage>
</organism>
<keyword evidence="3" id="KW-1185">Reference proteome</keyword>
<feature type="signal peptide" evidence="1">
    <location>
        <begin position="1"/>
        <end position="33"/>
    </location>
</feature>
<evidence type="ECO:0008006" key="4">
    <source>
        <dbReference type="Google" id="ProtNLM"/>
    </source>
</evidence>
<dbReference type="RefSeq" id="WP_283738745.1">
    <property type="nucleotide sequence ID" value="NZ_JASJEV010000001.1"/>
</dbReference>